<evidence type="ECO:0000313" key="3">
    <source>
        <dbReference type="Proteomes" id="UP001474181"/>
    </source>
</evidence>
<sequence length="49" mass="5198">MVGTICVTAPPEDRIPYDGGADVILVTPAERDGVRDRHADWLSGHPAGL</sequence>
<accession>A0ABV1WTK2</accession>
<dbReference type="Pfam" id="PF13021">
    <property type="entry name" value="DUF3885"/>
    <property type="match status" value="1"/>
</dbReference>
<evidence type="ECO:0000259" key="1">
    <source>
        <dbReference type="Pfam" id="PF13021"/>
    </source>
</evidence>
<name>A0ABV1WTK2_9ACTN</name>
<feature type="domain" description="DUF3885" evidence="1">
    <location>
        <begin position="16"/>
        <end position="46"/>
    </location>
</feature>
<gene>
    <name evidence="2" type="ORF">ABT404_11530</name>
</gene>
<protein>
    <recommendedName>
        <fullName evidence="1">DUF3885 domain-containing protein</fullName>
    </recommendedName>
</protein>
<dbReference type="Proteomes" id="UP001474181">
    <property type="component" value="Unassembled WGS sequence"/>
</dbReference>
<dbReference type="EMBL" id="JBEPEK010000062">
    <property type="protein sequence ID" value="MER7180095.1"/>
    <property type="molecule type" value="Genomic_DNA"/>
</dbReference>
<reference evidence="2 3" key="1">
    <citation type="submission" date="2024-06" db="EMBL/GenBank/DDBJ databases">
        <title>The Natural Products Discovery Center: Release of the First 8490 Sequenced Strains for Exploring Actinobacteria Biosynthetic Diversity.</title>
        <authorList>
            <person name="Kalkreuter E."/>
            <person name="Kautsar S.A."/>
            <person name="Yang D."/>
            <person name="Bader C.D."/>
            <person name="Teijaro C.N."/>
            <person name="Fluegel L."/>
            <person name="Davis C.M."/>
            <person name="Simpson J.R."/>
            <person name="Lauterbach L."/>
            <person name="Steele A.D."/>
            <person name="Gui C."/>
            <person name="Meng S."/>
            <person name="Li G."/>
            <person name="Viehrig K."/>
            <person name="Ye F."/>
            <person name="Su P."/>
            <person name="Kiefer A.F."/>
            <person name="Nichols A."/>
            <person name="Cepeda A.J."/>
            <person name="Yan W."/>
            <person name="Fan B."/>
            <person name="Jiang Y."/>
            <person name="Adhikari A."/>
            <person name="Zheng C.-J."/>
            <person name="Schuster L."/>
            <person name="Cowan T.M."/>
            <person name="Smanski M.J."/>
            <person name="Chevrette M.G."/>
            <person name="De Carvalho L.P.S."/>
            <person name="Shen B."/>
        </authorList>
    </citation>
    <scope>NUCLEOTIDE SEQUENCE [LARGE SCALE GENOMIC DNA]</scope>
    <source>
        <strain evidence="2 3">NPDC000234</strain>
    </source>
</reference>
<comment type="caution">
    <text evidence="2">The sequence shown here is derived from an EMBL/GenBank/DDBJ whole genome shotgun (WGS) entry which is preliminary data.</text>
</comment>
<dbReference type="InterPro" id="IPR024976">
    <property type="entry name" value="DUF3885"/>
</dbReference>
<evidence type="ECO:0000313" key="2">
    <source>
        <dbReference type="EMBL" id="MER7180095.1"/>
    </source>
</evidence>
<keyword evidence="3" id="KW-1185">Reference proteome</keyword>
<organism evidence="2 3">
    <name type="scientific">Streptomyces hyaluromycini</name>
    <dbReference type="NCBI Taxonomy" id="1377993"/>
    <lineage>
        <taxon>Bacteria</taxon>
        <taxon>Bacillati</taxon>
        <taxon>Actinomycetota</taxon>
        <taxon>Actinomycetes</taxon>
        <taxon>Kitasatosporales</taxon>
        <taxon>Streptomycetaceae</taxon>
        <taxon>Streptomyces</taxon>
    </lineage>
</organism>
<proteinExistence type="predicted"/>